<evidence type="ECO:0000256" key="1">
    <source>
        <dbReference type="SAM" id="MobiDB-lite"/>
    </source>
</evidence>
<dbReference type="STRING" id="331657.A0A4U0X329"/>
<name>A0A4U0X329_9PEZI</name>
<gene>
    <name evidence="2" type="ORF">B0A49_09152</name>
</gene>
<protein>
    <submittedName>
        <fullName evidence="2">Uncharacterized protein</fullName>
    </submittedName>
</protein>
<feature type="compositionally biased region" description="Acidic residues" evidence="1">
    <location>
        <begin position="583"/>
        <end position="609"/>
    </location>
</feature>
<feature type="region of interest" description="Disordered" evidence="1">
    <location>
        <begin position="448"/>
        <end position="485"/>
    </location>
</feature>
<dbReference type="EMBL" id="NAJN01000725">
    <property type="protein sequence ID" value="TKA69508.1"/>
    <property type="molecule type" value="Genomic_DNA"/>
</dbReference>
<organism evidence="2 3">
    <name type="scientific">Cryomyces minteri</name>
    <dbReference type="NCBI Taxonomy" id="331657"/>
    <lineage>
        <taxon>Eukaryota</taxon>
        <taxon>Fungi</taxon>
        <taxon>Dikarya</taxon>
        <taxon>Ascomycota</taxon>
        <taxon>Pezizomycotina</taxon>
        <taxon>Dothideomycetes</taxon>
        <taxon>Dothideomycetes incertae sedis</taxon>
        <taxon>Cryomyces</taxon>
    </lineage>
</organism>
<dbReference type="Proteomes" id="UP000308768">
    <property type="component" value="Unassembled WGS sequence"/>
</dbReference>
<reference evidence="2 3" key="1">
    <citation type="submission" date="2017-03" db="EMBL/GenBank/DDBJ databases">
        <title>Genomes of endolithic fungi from Antarctica.</title>
        <authorList>
            <person name="Coleine C."/>
            <person name="Masonjones S."/>
            <person name="Stajich J.E."/>
        </authorList>
    </citation>
    <scope>NUCLEOTIDE SEQUENCE [LARGE SCALE GENOMIC DNA]</scope>
    <source>
        <strain evidence="2 3">CCFEE 5187</strain>
    </source>
</reference>
<feature type="compositionally biased region" description="Basic and acidic residues" evidence="1">
    <location>
        <begin position="610"/>
        <end position="621"/>
    </location>
</feature>
<evidence type="ECO:0000313" key="3">
    <source>
        <dbReference type="Proteomes" id="UP000308768"/>
    </source>
</evidence>
<proteinExistence type="predicted"/>
<dbReference type="PANTHER" id="PTHR37542:SF2">
    <property type="entry name" value="PROTEIN KINASE DOMAIN-CONTAINING PROTEIN"/>
    <property type="match status" value="1"/>
</dbReference>
<sequence>MAPRADTEAYSHLPSQVTKLYTDAKCSCDVFTDGGRARIAPELSSIQRKFRIQKDRLITWGFEWSDHDTATQGSIDEAVARAGLTEVVTSVLSNIKDIIDEAERIRCAGVIPKIGEKSWAEVPVTCQWEPADKSRCEDLVKDLTTSIDILYDLSRARRTPPSVADRPVFEKDSTTVLYPASQVGYPPLMQDTKHSDSELTLVNPPSLLGPFLETFPQLPAKIDLSSLLLPEEEPPPYSSIGTPVVTRMVGLLRAEHAIQDRSRPHEKKVSTKPVLIEYAMFDVTYTRTGIHPPLQRFKSVLIGLSKLRRNSGLDSGTLIPIGYFEDPKEPRYGLVFELPAFYSGISELGWQVEDLKPPKLRLHPVKLPPHILTDWEAHTGPRLARLLERTLKDSEETMSIDLLSIGETALTAKPTIVITCTSTARVKRVMEKRFSFDRANFDVKVKKGKVRRSRVSRKKRQPTPRRCMGGRVQGGTKPLNPHHQPRPICGASIGAFRDDEHLPPVSFGGVVLVDGEPYGMSVHHLLDAPSDDENENEEADDVIAGATRSSANTSANPFLLGIGDQPVLLDVSDATGYLEISDEEAESYSEYDSADDDDSSLDNSEDEDAERFRWTRKRPDNAGDIPGHSPFSSVVIPITQPAIDDVDDDFFPNLEDRNADHLDSHELGYVHASSGIRRWVETKDDGSNGGYGNEVVHEIDWALFKLSEERLQPYNVVEGGKKYSPDGGWGCCPKLVHPVSRPTHSPTSDLYPIATMPQSTLASTHIHSIGRTSGLRAGTVTATPSFIKIRHRTSFSRSWGVTGGFGVGGDSGAWIVGNERGEVAGHVLAFSQGSGVAYFAPMEVLLEDMERTLGVGRVCLPGSADAGVEVAGRATATADPESRRAGERPAGEDVRHGHKDSGVTRGDGEEQAALATVAGTLTLHDSEGAAAGPSSRSYGKKAKLRAMPRPVEFGRLVGGQRQRQLA</sequence>
<feature type="compositionally biased region" description="Basic residues" evidence="1">
    <location>
        <begin position="448"/>
        <end position="463"/>
    </location>
</feature>
<feature type="region of interest" description="Disordered" evidence="1">
    <location>
        <begin position="872"/>
        <end position="909"/>
    </location>
</feature>
<comment type="caution">
    <text evidence="2">The sequence shown here is derived from an EMBL/GenBank/DDBJ whole genome shotgun (WGS) entry which is preliminary data.</text>
</comment>
<evidence type="ECO:0000313" key="2">
    <source>
        <dbReference type="EMBL" id="TKA69508.1"/>
    </source>
</evidence>
<dbReference type="AlphaFoldDB" id="A0A4U0X329"/>
<dbReference type="PANTHER" id="PTHR37542">
    <property type="entry name" value="HELO DOMAIN-CONTAINING PROTEIN-RELATED"/>
    <property type="match status" value="1"/>
</dbReference>
<feature type="region of interest" description="Disordered" evidence="1">
    <location>
        <begin position="921"/>
        <end position="946"/>
    </location>
</feature>
<accession>A0A4U0X329</accession>
<feature type="compositionally biased region" description="Basic and acidic residues" evidence="1">
    <location>
        <begin position="880"/>
        <end position="908"/>
    </location>
</feature>
<dbReference type="OrthoDB" id="5418235at2759"/>
<keyword evidence="3" id="KW-1185">Reference proteome</keyword>
<feature type="region of interest" description="Disordered" evidence="1">
    <location>
        <begin position="583"/>
        <end position="631"/>
    </location>
</feature>